<evidence type="ECO:0000259" key="4">
    <source>
        <dbReference type="PROSITE" id="PS51186"/>
    </source>
</evidence>
<organism evidence="5 6">
    <name type="scientific">Streptomyces capillispiralis</name>
    <dbReference type="NCBI Taxonomy" id="68182"/>
    <lineage>
        <taxon>Bacteria</taxon>
        <taxon>Bacillati</taxon>
        <taxon>Actinomycetota</taxon>
        <taxon>Actinomycetes</taxon>
        <taxon>Kitasatosporales</taxon>
        <taxon>Streptomycetaceae</taxon>
        <taxon>Streptomyces</taxon>
    </lineage>
</organism>
<sequence length="199" mass="21236">MTSHGAPEGSRIAPDGAGPVIREETADDHRDVREVHTRAFGDGDRVPGLVEALRGAEAALAPMSFVAVVEGRVVGHVLLSATRWDAPRRIVDVLSLSPLGVLPEFRRQGIGTRLVAHALAAADSQGVPLVFLEGSPHYYGSRGFEGAAAVGFRSPSLRIPEAAFQVARLSAHEPWMTGTFVYSDPFWTFDCVGLRDPGA</sequence>
<dbReference type="Gene3D" id="3.40.630.30">
    <property type="match status" value="1"/>
</dbReference>
<dbReference type="Proteomes" id="UP000316603">
    <property type="component" value="Unassembled WGS sequence"/>
</dbReference>
<accession>A0A561TB39</accession>
<evidence type="ECO:0000256" key="2">
    <source>
        <dbReference type="ARBA" id="ARBA00023315"/>
    </source>
</evidence>
<keyword evidence="6" id="KW-1185">Reference proteome</keyword>
<dbReference type="PROSITE" id="PS51186">
    <property type="entry name" value="GNAT"/>
    <property type="match status" value="1"/>
</dbReference>
<dbReference type="CDD" id="cd04301">
    <property type="entry name" value="NAT_SF"/>
    <property type="match status" value="1"/>
</dbReference>
<dbReference type="PANTHER" id="PTHR43877:SF1">
    <property type="entry name" value="ACETYLTRANSFERASE"/>
    <property type="match status" value="1"/>
</dbReference>
<dbReference type="Pfam" id="PF13527">
    <property type="entry name" value="Acetyltransf_9"/>
    <property type="match status" value="1"/>
</dbReference>
<protein>
    <submittedName>
        <fullName evidence="5">Putative acetyltransferase</fullName>
    </submittedName>
</protein>
<dbReference type="PANTHER" id="PTHR43877">
    <property type="entry name" value="AMINOALKYLPHOSPHONATE N-ACETYLTRANSFERASE-RELATED-RELATED"/>
    <property type="match status" value="1"/>
</dbReference>
<dbReference type="EMBL" id="VIWV01000001">
    <property type="protein sequence ID" value="TWF84331.1"/>
    <property type="molecule type" value="Genomic_DNA"/>
</dbReference>
<evidence type="ECO:0000256" key="3">
    <source>
        <dbReference type="SAM" id="MobiDB-lite"/>
    </source>
</evidence>
<dbReference type="GO" id="GO:0016747">
    <property type="term" value="F:acyltransferase activity, transferring groups other than amino-acyl groups"/>
    <property type="evidence" value="ECO:0007669"/>
    <property type="project" value="InterPro"/>
</dbReference>
<reference evidence="5 6" key="1">
    <citation type="submission" date="2019-06" db="EMBL/GenBank/DDBJ databases">
        <title>Sequencing the genomes of 1000 actinobacteria strains.</title>
        <authorList>
            <person name="Klenk H.-P."/>
        </authorList>
    </citation>
    <scope>NUCLEOTIDE SEQUENCE [LARGE SCALE GENOMIC DNA]</scope>
    <source>
        <strain evidence="5 6">DSM 41695</strain>
    </source>
</reference>
<evidence type="ECO:0000256" key="1">
    <source>
        <dbReference type="ARBA" id="ARBA00022679"/>
    </source>
</evidence>
<dbReference type="RefSeq" id="WP_373313033.1">
    <property type="nucleotide sequence ID" value="NZ_BNCE01000005.1"/>
</dbReference>
<keyword evidence="2" id="KW-0012">Acyltransferase</keyword>
<comment type="caution">
    <text evidence="5">The sequence shown here is derived from an EMBL/GenBank/DDBJ whole genome shotgun (WGS) entry which is preliminary data.</text>
</comment>
<feature type="region of interest" description="Disordered" evidence="3">
    <location>
        <begin position="1"/>
        <end position="26"/>
    </location>
</feature>
<keyword evidence="1 5" id="KW-0808">Transferase</keyword>
<dbReference type="AlphaFoldDB" id="A0A561TB39"/>
<dbReference type="InterPro" id="IPR050832">
    <property type="entry name" value="Bact_Acetyltransf"/>
</dbReference>
<gene>
    <name evidence="5" type="ORF">FHX78_111265</name>
</gene>
<feature type="domain" description="N-acetyltransferase" evidence="4">
    <location>
        <begin position="19"/>
        <end position="187"/>
    </location>
</feature>
<dbReference type="InterPro" id="IPR016181">
    <property type="entry name" value="Acyl_CoA_acyltransferase"/>
</dbReference>
<dbReference type="SUPFAM" id="SSF55729">
    <property type="entry name" value="Acyl-CoA N-acyltransferases (Nat)"/>
    <property type="match status" value="1"/>
</dbReference>
<evidence type="ECO:0000313" key="5">
    <source>
        <dbReference type="EMBL" id="TWF84331.1"/>
    </source>
</evidence>
<dbReference type="InterPro" id="IPR000182">
    <property type="entry name" value="GNAT_dom"/>
</dbReference>
<evidence type="ECO:0000313" key="6">
    <source>
        <dbReference type="Proteomes" id="UP000316603"/>
    </source>
</evidence>
<name>A0A561TB39_9ACTN</name>
<proteinExistence type="predicted"/>